<dbReference type="InterPro" id="IPR029058">
    <property type="entry name" value="AB_hydrolase_fold"/>
</dbReference>
<dbReference type="EC" id="3.1.1.32" evidence="4"/>
<accession>A0A6H5IUR2</accession>
<dbReference type="Pfam" id="PF00151">
    <property type="entry name" value="Lipase"/>
    <property type="match status" value="1"/>
</dbReference>
<dbReference type="InterPro" id="IPR033906">
    <property type="entry name" value="Lipase_N"/>
</dbReference>
<sequence>MRAYIYIQFSVLDPLGLLSALPDYSAFLQECCCGLSRSREIGNIRVTFNESQALNLSESVIFFMRDYRLLINDELALAKSSFNLNKPTKIVTHGWLSSSSSSVCTSIRDALGEKGDYNIILVDWHEISKLEYTVSAGLTKQVGKFVGGMINFLMSKGSSPSDFSLVGHSLGAHIMGFAGQTADHKVAHIVGLDPAAPGFSMNDAGDRLSRDDASLVEIIHTNAGNLGILQAIGHIDYYPNGGGVKQPGCGPDPDDVCSHGRSHVYYAESLRRSDAWWARRCDSYVNFLFGKCADNLIVPFASWLPDWSKPHGVYMLRTGKTAPFGLGLFGTERDGNETDSAFKSYLTNSMRK</sequence>
<evidence type="ECO:0000256" key="1">
    <source>
        <dbReference type="ARBA" id="ARBA00000111"/>
    </source>
</evidence>
<dbReference type="PANTHER" id="PTHR11610:SF173">
    <property type="entry name" value="LIPASE DOMAIN-CONTAINING PROTEIN-RELATED"/>
    <property type="match status" value="1"/>
</dbReference>
<dbReference type="OrthoDB" id="199913at2759"/>
<keyword evidence="6" id="KW-0378">Hydrolase</keyword>
<dbReference type="AlphaFoldDB" id="A0A6H5IUR2"/>
<evidence type="ECO:0000313" key="10">
    <source>
        <dbReference type="EMBL" id="CAB0040851.1"/>
    </source>
</evidence>
<dbReference type="PANTHER" id="PTHR11610">
    <property type="entry name" value="LIPASE"/>
    <property type="match status" value="1"/>
</dbReference>
<feature type="domain" description="Lipase" evidence="9">
    <location>
        <begin position="71"/>
        <end position="293"/>
    </location>
</feature>
<dbReference type="PRINTS" id="PR00821">
    <property type="entry name" value="TAGLIPASE"/>
</dbReference>
<dbReference type="InterPro" id="IPR013818">
    <property type="entry name" value="Lipase"/>
</dbReference>
<dbReference type="SUPFAM" id="SSF53474">
    <property type="entry name" value="alpha/beta-Hydrolases"/>
    <property type="match status" value="1"/>
</dbReference>
<comment type="similarity">
    <text evidence="3 8">Belongs to the AB hydrolase superfamily. Lipase family.</text>
</comment>
<evidence type="ECO:0000256" key="2">
    <source>
        <dbReference type="ARBA" id="ARBA00004613"/>
    </source>
</evidence>
<gene>
    <name evidence="10" type="ORF">TBRA_LOCUS12545</name>
</gene>
<keyword evidence="5" id="KW-0964">Secreted</keyword>
<evidence type="ECO:0000256" key="6">
    <source>
        <dbReference type="ARBA" id="ARBA00022801"/>
    </source>
</evidence>
<dbReference type="GO" id="GO:0008970">
    <property type="term" value="F:phospholipase A1 activity"/>
    <property type="evidence" value="ECO:0007669"/>
    <property type="project" value="UniProtKB-EC"/>
</dbReference>
<keyword evidence="7" id="KW-1015">Disulfide bond</keyword>
<organism evidence="10 11">
    <name type="scientific">Trichogramma brassicae</name>
    <dbReference type="NCBI Taxonomy" id="86971"/>
    <lineage>
        <taxon>Eukaryota</taxon>
        <taxon>Metazoa</taxon>
        <taxon>Ecdysozoa</taxon>
        <taxon>Arthropoda</taxon>
        <taxon>Hexapoda</taxon>
        <taxon>Insecta</taxon>
        <taxon>Pterygota</taxon>
        <taxon>Neoptera</taxon>
        <taxon>Endopterygota</taxon>
        <taxon>Hymenoptera</taxon>
        <taxon>Apocrita</taxon>
        <taxon>Proctotrupomorpha</taxon>
        <taxon>Chalcidoidea</taxon>
        <taxon>Trichogrammatidae</taxon>
        <taxon>Trichogramma</taxon>
    </lineage>
</organism>
<dbReference type="GO" id="GO:0016042">
    <property type="term" value="P:lipid catabolic process"/>
    <property type="evidence" value="ECO:0007669"/>
    <property type="project" value="TreeGrafter"/>
</dbReference>
<keyword evidence="11" id="KW-1185">Reference proteome</keyword>
<name>A0A6H5IUR2_9HYME</name>
<dbReference type="Proteomes" id="UP000479190">
    <property type="component" value="Unassembled WGS sequence"/>
</dbReference>
<evidence type="ECO:0000256" key="4">
    <source>
        <dbReference type="ARBA" id="ARBA00013179"/>
    </source>
</evidence>
<comment type="subcellular location">
    <subcellularLocation>
        <location evidence="2">Secreted</location>
    </subcellularLocation>
</comment>
<dbReference type="GO" id="GO:0017171">
    <property type="term" value="F:serine hydrolase activity"/>
    <property type="evidence" value="ECO:0007669"/>
    <property type="project" value="TreeGrafter"/>
</dbReference>
<dbReference type="Gene3D" id="3.40.50.1820">
    <property type="entry name" value="alpha/beta hydrolase"/>
    <property type="match status" value="1"/>
</dbReference>
<dbReference type="EMBL" id="CADCXV010001058">
    <property type="protein sequence ID" value="CAB0040851.1"/>
    <property type="molecule type" value="Genomic_DNA"/>
</dbReference>
<proteinExistence type="inferred from homology"/>
<protein>
    <recommendedName>
        <fullName evidence="4">phospholipase A1</fullName>
        <ecNumber evidence="4">3.1.1.32</ecNumber>
    </recommendedName>
</protein>
<evidence type="ECO:0000256" key="3">
    <source>
        <dbReference type="ARBA" id="ARBA00010701"/>
    </source>
</evidence>
<evidence type="ECO:0000259" key="9">
    <source>
        <dbReference type="Pfam" id="PF00151"/>
    </source>
</evidence>
<dbReference type="InterPro" id="IPR000734">
    <property type="entry name" value="TAG_lipase"/>
</dbReference>
<dbReference type="GO" id="GO:0005615">
    <property type="term" value="C:extracellular space"/>
    <property type="evidence" value="ECO:0007669"/>
    <property type="project" value="TreeGrafter"/>
</dbReference>
<evidence type="ECO:0000313" key="11">
    <source>
        <dbReference type="Proteomes" id="UP000479190"/>
    </source>
</evidence>
<dbReference type="CDD" id="cd00707">
    <property type="entry name" value="Pancreat_lipase_like"/>
    <property type="match status" value="1"/>
</dbReference>
<reference evidence="10 11" key="1">
    <citation type="submission" date="2020-02" db="EMBL/GenBank/DDBJ databases">
        <authorList>
            <person name="Ferguson B K."/>
        </authorList>
    </citation>
    <scope>NUCLEOTIDE SEQUENCE [LARGE SCALE GENOMIC DNA]</scope>
</reference>
<comment type="catalytic activity">
    <reaction evidence="1">
        <text>a 1,2-diacyl-sn-glycero-3-phosphocholine + H2O = a 2-acyl-sn-glycero-3-phosphocholine + a fatty acid + H(+)</text>
        <dbReference type="Rhea" id="RHEA:18689"/>
        <dbReference type="ChEBI" id="CHEBI:15377"/>
        <dbReference type="ChEBI" id="CHEBI:15378"/>
        <dbReference type="ChEBI" id="CHEBI:28868"/>
        <dbReference type="ChEBI" id="CHEBI:57643"/>
        <dbReference type="ChEBI" id="CHEBI:57875"/>
        <dbReference type="EC" id="3.1.1.32"/>
    </reaction>
</comment>
<evidence type="ECO:0000256" key="7">
    <source>
        <dbReference type="ARBA" id="ARBA00023157"/>
    </source>
</evidence>
<evidence type="ECO:0000256" key="8">
    <source>
        <dbReference type="RuleBase" id="RU004262"/>
    </source>
</evidence>
<evidence type="ECO:0000256" key="5">
    <source>
        <dbReference type="ARBA" id="ARBA00022525"/>
    </source>
</evidence>